<dbReference type="EMBL" id="JAPMXC010000001">
    <property type="protein sequence ID" value="MCY0387051.1"/>
    <property type="molecule type" value="Genomic_DNA"/>
</dbReference>
<protein>
    <submittedName>
        <fullName evidence="2">Uncharacterized protein</fullName>
    </submittedName>
</protein>
<feature type="compositionally biased region" description="Acidic residues" evidence="1">
    <location>
        <begin position="195"/>
        <end position="207"/>
    </location>
</feature>
<feature type="compositionally biased region" description="Polar residues" evidence="1">
    <location>
        <begin position="46"/>
        <end position="68"/>
    </location>
</feature>
<feature type="compositionally biased region" description="Low complexity" evidence="1">
    <location>
        <begin position="248"/>
        <end position="278"/>
    </location>
</feature>
<reference evidence="2" key="1">
    <citation type="submission" date="2022-11" db="EMBL/GenBank/DDBJ databases">
        <title>Robbsia betulipollinis sp. nov., isolated from pollen of birch (Betula pendula).</title>
        <authorList>
            <person name="Shi H."/>
            <person name="Ambika Manirajan B."/>
            <person name="Ratering S."/>
            <person name="Geissler-Plaum R."/>
            <person name="Schnell S."/>
        </authorList>
    </citation>
    <scope>NUCLEOTIDE SEQUENCE</scope>
    <source>
        <strain evidence="2">Bb-Pol-6</strain>
    </source>
</reference>
<feature type="region of interest" description="Disordered" evidence="1">
    <location>
        <begin position="1"/>
        <end position="25"/>
    </location>
</feature>
<feature type="compositionally biased region" description="Acidic residues" evidence="1">
    <location>
        <begin position="157"/>
        <end position="169"/>
    </location>
</feature>
<feature type="compositionally biased region" description="Acidic residues" evidence="1">
    <location>
        <begin position="176"/>
        <end position="188"/>
    </location>
</feature>
<dbReference type="Proteomes" id="UP001082899">
    <property type="component" value="Unassembled WGS sequence"/>
</dbReference>
<feature type="compositionally biased region" description="Low complexity" evidence="1">
    <location>
        <begin position="124"/>
        <end position="135"/>
    </location>
</feature>
<accession>A0ABT3ZKI6</accession>
<feature type="region of interest" description="Disordered" evidence="1">
    <location>
        <begin position="123"/>
        <end position="278"/>
    </location>
</feature>
<proteinExistence type="predicted"/>
<feature type="compositionally biased region" description="Acidic residues" evidence="1">
    <location>
        <begin position="214"/>
        <end position="247"/>
    </location>
</feature>
<evidence type="ECO:0000256" key="1">
    <source>
        <dbReference type="SAM" id="MobiDB-lite"/>
    </source>
</evidence>
<comment type="caution">
    <text evidence="2">The sequence shown here is derived from an EMBL/GenBank/DDBJ whole genome shotgun (WGS) entry which is preliminary data.</text>
</comment>
<feature type="compositionally biased region" description="Acidic residues" evidence="1">
    <location>
        <begin position="136"/>
        <end position="150"/>
    </location>
</feature>
<sequence length="481" mass="48959">MALQINTGTTSQTDFDQTSSTTSLQDTFSQVDQALKALMARISASVTASAKTPSAAGVSSSDNAQWRSSALDDPSWSTSGSTTPATTATDSTDGGLDDGTDDASGGSLKSVLKKLERDLEKLQSYLDGDSSNSSDNDLDSDSGYDSDSDLDSLAGDSDSDAGDSLDSDLDSLSGDSDSDVDDGLDSDLDSSASDSDSDYGDSLDSDLDSLASDSDGDAGDSLDSDPDGLASDSDDDSGYGSDSDLDSAPDTIPSTAVKSAASSTTSTATSNTASATSAATSTAAATSATQTASVDGGGPNSLTINNTTDEPMTVAFFRNLSSGTNPSFDGADAQLTIPAGGTAQVSMPADWQGRVQKFDGSTQDKANWGEINFEQSTGKVWFDESDIPGRNASIKMTADDGTTAGTDKSVLGDAPSDVVTTDSAGQKVIDAPQWFTGGTNQNAVNYLDQSIGNSTAYVLPDDNNAVRVSDSHHLTIDMGNA</sequence>
<evidence type="ECO:0000313" key="2">
    <source>
        <dbReference type="EMBL" id="MCY0387051.1"/>
    </source>
</evidence>
<feature type="compositionally biased region" description="Low complexity" evidence="1">
    <location>
        <begin position="72"/>
        <end position="94"/>
    </location>
</feature>
<name>A0ABT3ZKI6_9BURK</name>
<gene>
    <name evidence="2" type="ORF">OVY01_07350</name>
</gene>
<feature type="compositionally biased region" description="Low complexity" evidence="1">
    <location>
        <begin position="9"/>
        <end position="25"/>
    </location>
</feature>
<dbReference type="RefSeq" id="WP_267846755.1">
    <property type="nucleotide sequence ID" value="NZ_JAPMXC010000001.1"/>
</dbReference>
<keyword evidence="3" id="KW-1185">Reference proteome</keyword>
<evidence type="ECO:0000313" key="3">
    <source>
        <dbReference type="Proteomes" id="UP001082899"/>
    </source>
</evidence>
<organism evidence="2 3">
    <name type="scientific">Robbsia betulipollinis</name>
    <dbReference type="NCBI Taxonomy" id="2981849"/>
    <lineage>
        <taxon>Bacteria</taxon>
        <taxon>Pseudomonadati</taxon>
        <taxon>Pseudomonadota</taxon>
        <taxon>Betaproteobacteria</taxon>
        <taxon>Burkholderiales</taxon>
        <taxon>Burkholderiaceae</taxon>
        <taxon>Robbsia</taxon>
    </lineage>
</organism>
<feature type="region of interest" description="Disordered" evidence="1">
    <location>
        <begin position="46"/>
        <end position="107"/>
    </location>
</feature>